<reference evidence="5 6" key="1">
    <citation type="submission" date="2018-04" db="EMBL/GenBank/DDBJ databases">
        <title>Genome of Nocardioides gansuensis WSJ-1.</title>
        <authorList>
            <person name="Wu S."/>
            <person name="Wang G."/>
        </authorList>
    </citation>
    <scope>NUCLEOTIDE SEQUENCE [LARGE SCALE GENOMIC DNA]</scope>
    <source>
        <strain evidence="5 6">WSJ-1</strain>
    </source>
</reference>
<sequence>MPRVLIASDKFKGSLTAAAVAAAVGAGVRRARPDAVVDSVPVADGGDGTLAAALAAGFEPVPVTASGPTGEPVPSGYARRGDVAVVELADVSGLVRLPDGPAPMTASSRGAGELVAAAVEAGCRTIVLGIGGSASTDGGAGLLRGLGARLLSAEGRELPEGGGALAEVATLDLAVLRDRMAGVDVVVACDVDNPLTGEHGAAAVYGPQKGAGAGQVVDLDDALTHWADVVATTTGRDLRDVPGAGAAGGVGFAAMAVLGARLRPGIELVLELVGFADRLAGADLVVTGEGALDAQTLHGKAPAGVASAARAAGVPVVAVCGVNRLDTERLRAAGIATAYALTDLEPDVRRCLTHGAPLLEELGVRIAADHLPVA</sequence>
<dbReference type="Proteomes" id="UP000246018">
    <property type="component" value="Unassembled WGS sequence"/>
</dbReference>
<dbReference type="AlphaFoldDB" id="A0A2T8FFQ1"/>
<dbReference type="OrthoDB" id="9774290at2"/>
<evidence type="ECO:0000313" key="6">
    <source>
        <dbReference type="Proteomes" id="UP000246018"/>
    </source>
</evidence>
<proteinExistence type="inferred from homology"/>
<dbReference type="NCBIfam" id="TIGR00045">
    <property type="entry name" value="glycerate kinase"/>
    <property type="match status" value="1"/>
</dbReference>
<keyword evidence="2 4" id="KW-0808">Transferase</keyword>
<evidence type="ECO:0000256" key="1">
    <source>
        <dbReference type="ARBA" id="ARBA00006284"/>
    </source>
</evidence>
<dbReference type="PANTHER" id="PTHR21599">
    <property type="entry name" value="GLYCERATE KINASE"/>
    <property type="match status" value="1"/>
</dbReference>
<dbReference type="Gene3D" id="3.90.1510.10">
    <property type="entry name" value="Glycerate kinase, domain 2"/>
    <property type="match status" value="1"/>
</dbReference>
<name>A0A2T8FFQ1_9ACTN</name>
<dbReference type="PIRSF" id="PIRSF006078">
    <property type="entry name" value="GlxK"/>
    <property type="match status" value="1"/>
</dbReference>
<evidence type="ECO:0000256" key="3">
    <source>
        <dbReference type="ARBA" id="ARBA00022777"/>
    </source>
</evidence>
<dbReference type="RefSeq" id="WP_116570681.1">
    <property type="nucleotide sequence ID" value="NZ_QDGZ01000001.1"/>
</dbReference>
<gene>
    <name evidence="5" type="ORF">DDE18_02790</name>
</gene>
<organism evidence="5 6">
    <name type="scientific">Nocardioides gansuensis</name>
    <dbReference type="NCBI Taxonomy" id="2138300"/>
    <lineage>
        <taxon>Bacteria</taxon>
        <taxon>Bacillati</taxon>
        <taxon>Actinomycetota</taxon>
        <taxon>Actinomycetes</taxon>
        <taxon>Propionibacteriales</taxon>
        <taxon>Nocardioidaceae</taxon>
        <taxon>Nocardioides</taxon>
    </lineage>
</organism>
<dbReference type="InterPro" id="IPR036129">
    <property type="entry name" value="Glycerate_kinase_sf"/>
</dbReference>
<dbReference type="SUPFAM" id="SSF110738">
    <property type="entry name" value="Glycerate kinase I"/>
    <property type="match status" value="1"/>
</dbReference>
<accession>A0A2T8FFQ1</accession>
<protein>
    <submittedName>
        <fullName evidence="5">Glycerate kinase</fullName>
    </submittedName>
</protein>
<dbReference type="PANTHER" id="PTHR21599:SF0">
    <property type="entry name" value="GLYCERATE KINASE"/>
    <property type="match status" value="1"/>
</dbReference>
<dbReference type="InterPro" id="IPR018193">
    <property type="entry name" value="Glyc_kinase_flavodox-like_fold"/>
</dbReference>
<dbReference type="EMBL" id="QDGZ01000001">
    <property type="protein sequence ID" value="PVG84548.1"/>
    <property type="molecule type" value="Genomic_DNA"/>
</dbReference>
<dbReference type="Pfam" id="PF02595">
    <property type="entry name" value="Gly_kinase"/>
    <property type="match status" value="1"/>
</dbReference>
<dbReference type="InterPro" id="IPR004381">
    <property type="entry name" value="Glycerate_kinase"/>
</dbReference>
<dbReference type="Gene3D" id="3.40.50.10350">
    <property type="entry name" value="Glycerate kinase, domain 1"/>
    <property type="match status" value="1"/>
</dbReference>
<dbReference type="GO" id="GO:0031388">
    <property type="term" value="P:organic acid phosphorylation"/>
    <property type="evidence" value="ECO:0007669"/>
    <property type="project" value="UniProtKB-UniRule"/>
</dbReference>
<evidence type="ECO:0000256" key="2">
    <source>
        <dbReference type="ARBA" id="ARBA00022679"/>
    </source>
</evidence>
<comment type="caution">
    <text evidence="5">The sequence shown here is derived from an EMBL/GenBank/DDBJ whole genome shotgun (WGS) entry which is preliminary data.</text>
</comment>
<keyword evidence="6" id="KW-1185">Reference proteome</keyword>
<comment type="similarity">
    <text evidence="1 4">Belongs to the glycerate kinase type-1 family.</text>
</comment>
<dbReference type="InterPro" id="IPR018197">
    <property type="entry name" value="Glycerate_kinase_RE-like"/>
</dbReference>
<keyword evidence="3 4" id="KW-0418">Kinase</keyword>
<dbReference type="GO" id="GO:0008887">
    <property type="term" value="F:glycerate kinase activity"/>
    <property type="evidence" value="ECO:0007669"/>
    <property type="project" value="UniProtKB-UniRule"/>
</dbReference>
<evidence type="ECO:0000313" key="5">
    <source>
        <dbReference type="EMBL" id="PVG84548.1"/>
    </source>
</evidence>
<evidence type="ECO:0000256" key="4">
    <source>
        <dbReference type="PIRNR" id="PIRNR006078"/>
    </source>
</evidence>